<gene>
    <name evidence="1" type="ORF">POCTA_138.1.T0180203</name>
    <name evidence="2" type="ORF">POCTA_138.1.T0180205</name>
</gene>
<evidence type="ECO:0000313" key="1">
    <source>
        <dbReference type="EMBL" id="CAD8146246.1"/>
    </source>
</evidence>
<protein>
    <submittedName>
        <fullName evidence="1">Uncharacterized protein</fullName>
    </submittedName>
</protein>
<organism evidence="1 3">
    <name type="scientific">Paramecium octaurelia</name>
    <dbReference type="NCBI Taxonomy" id="43137"/>
    <lineage>
        <taxon>Eukaryota</taxon>
        <taxon>Sar</taxon>
        <taxon>Alveolata</taxon>
        <taxon>Ciliophora</taxon>
        <taxon>Intramacronucleata</taxon>
        <taxon>Oligohymenophorea</taxon>
        <taxon>Peniculida</taxon>
        <taxon>Parameciidae</taxon>
        <taxon>Paramecium</taxon>
    </lineage>
</organism>
<proteinExistence type="predicted"/>
<name>A0A8S1T3X4_PAROT</name>
<accession>A0A8S1T3X4</accession>
<dbReference type="EMBL" id="CAJJDP010000018">
    <property type="protein sequence ID" value="CAD8146246.1"/>
    <property type="molecule type" value="Genomic_DNA"/>
</dbReference>
<dbReference type="Proteomes" id="UP000683925">
    <property type="component" value="Unassembled WGS sequence"/>
</dbReference>
<dbReference type="EMBL" id="CAJJDP010000018">
    <property type="protein sequence ID" value="CAD8146250.1"/>
    <property type="molecule type" value="Genomic_DNA"/>
</dbReference>
<evidence type="ECO:0000313" key="2">
    <source>
        <dbReference type="EMBL" id="CAD8146250.1"/>
    </source>
</evidence>
<keyword evidence="3" id="KW-1185">Reference proteome</keyword>
<comment type="caution">
    <text evidence="1">The sequence shown here is derived from an EMBL/GenBank/DDBJ whole genome shotgun (WGS) entry which is preliminary data.</text>
</comment>
<sequence length="88" mass="10527">MGFHMNLGELRFCFISLLIHEESIVIFIYLRLEMLCVQNHPIIKYIFNFLRIIAKPTNLELFKQLIVISIVFCDQKCNCVYFPDHLFN</sequence>
<evidence type="ECO:0000313" key="3">
    <source>
        <dbReference type="Proteomes" id="UP000683925"/>
    </source>
</evidence>
<dbReference type="AlphaFoldDB" id="A0A8S1T3X4"/>
<reference evidence="1" key="1">
    <citation type="submission" date="2021-01" db="EMBL/GenBank/DDBJ databases">
        <authorList>
            <consortium name="Genoscope - CEA"/>
            <person name="William W."/>
        </authorList>
    </citation>
    <scope>NUCLEOTIDE SEQUENCE</scope>
</reference>